<gene>
    <name evidence="1" type="ORF">PVE_R2G0113</name>
</gene>
<sequence length="103" mass="11627">MSWAHTRPACRLTTRQHAEEGSELPLGCSGSSFENPIQKPKCFDVTQLRTVKAGLQLDVILFELFSKISYFLAQSLGENSPFLKPYHEQFAASTRNPPPRLFD</sequence>
<dbReference type="AlphaFoldDB" id="A0A1D3K725"/>
<proteinExistence type="predicted"/>
<reference evidence="2" key="1">
    <citation type="submission" date="2016-07" db="EMBL/GenBank/DDBJ databases">
        <authorList>
            <person name="Florea S."/>
            <person name="Webb J.S."/>
            <person name="Jaromczyk J."/>
            <person name="Schardl C.L."/>
        </authorList>
    </citation>
    <scope>NUCLEOTIDE SEQUENCE [LARGE SCALE GENOMIC DNA]</scope>
    <source>
        <strain evidence="2">1YdBTEX2</strain>
    </source>
</reference>
<dbReference type="EMBL" id="LT599584">
    <property type="protein sequence ID" value="SBW84143.1"/>
    <property type="molecule type" value="Genomic_DNA"/>
</dbReference>
<protein>
    <submittedName>
        <fullName evidence="1">Uncharacterized protein</fullName>
    </submittedName>
</protein>
<name>A0A1D3K725_PSEVE</name>
<organism evidence="1 2">
    <name type="scientific">Pseudomonas veronii 1YdBTEX2</name>
    <dbReference type="NCBI Taxonomy" id="1295141"/>
    <lineage>
        <taxon>Bacteria</taxon>
        <taxon>Pseudomonadati</taxon>
        <taxon>Pseudomonadota</taxon>
        <taxon>Gammaproteobacteria</taxon>
        <taxon>Pseudomonadales</taxon>
        <taxon>Pseudomonadaceae</taxon>
        <taxon>Pseudomonas</taxon>
    </lineage>
</organism>
<evidence type="ECO:0000313" key="2">
    <source>
        <dbReference type="Proteomes" id="UP000245431"/>
    </source>
</evidence>
<accession>A0A1D3K725</accession>
<evidence type="ECO:0000313" key="1">
    <source>
        <dbReference type="EMBL" id="SBW84143.1"/>
    </source>
</evidence>
<dbReference type="Proteomes" id="UP000245431">
    <property type="component" value="Chromosome PVE_r2"/>
</dbReference>